<evidence type="ECO:0000313" key="2">
    <source>
        <dbReference type="EMBL" id="MDC7682055.1"/>
    </source>
</evidence>
<feature type="transmembrane region" description="Helical" evidence="1">
    <location>
        <begin position="31"/>
        <end position="49"/>
    </location>
</feature>
<keyword evidence="3" id="KW-1185">Reference proteome</keyword>
<name>A0ABT5HQG2_9CAUL</name>
<evidence type="ECO:0000313" key="3">
    <source>
        <dbReference type="Proteomes" id="UP001214854"/>
    </source>
</evidence>
<organism evidence="2 3">
    <name type="scientific">Asticcacaulis aquaticus</name>
    <dbReference type="NCBI Taxonomy" id="2984212"/>
    <lineage>
        <taxon>Bacteria</taxon>
        <taxon>Pseudomonadati</taxon>
        <taxon>Pseudomonadota</taxon>
        <taxon>Alphaproteobacteria</taxon>
        <taxon>Caulobacterales</taxon>
        <taxon>Caulobacteraceae</taxon>
        <taxon>Asticcacaulis</taxon>
    </lineage>
</organism>
<evidence type="ECO:0000256" key="1">
    <source>
        <dbReference type="SAM" id="Phobius"/>
    </source>
</evidence>
<gene>
    <name evidence="2" type="ORF">PQU92_02140</name>
</gene>
<feature type="transmembrane region" description="Helical" evidence="1">
    <location>
        <begin position="108"/>
        <end position="131"/>
    </location>
</feature>
<protein>
    <submittedName>
        <fullName evidence="2">Uncharacterized protein</fullName>
    </submittedName>
</protein>
<dbReference type="Proteomes" id="UP001214854">
    <property type="component" value="Unassembled WGS sequence"/>
</dbReference>
<feature type="transmembrane region" description="Helical" evidence="1">
    <location>
        <begin position="6"/>
        <end position="24"/>
    </location>
</feature>
<feature type="transmembrane region" description="Helical" evidence="1">
    <location>
        <begin position="79"/>
        <end position="96"/>
    </location>
</feature>
<feature type="transmembrane region" description="Helical" evidence="1">
    <location>
        <begin position="55"/>
        <end position="72"/>
    </location>
</feature>
<dbReference type="EMBL" id="JAQQKX010000001">
    <property type="protein sequence ID" value="MDC7682055.1"/>
    <property type="molecule type" value="Genomic_DNA"/>
</dbReference>
<accession>A0ABT5HQG2</accession>
<dbReference type="RefSeq" id="WP_272746564.1">
    <property type="nucleotide sequence ID" value="NZ_JAQQKX010000001.1"/>
</dbReference>
<keyword evidence="1" id="KW-1133">Transmembrane helix</keyword>
<comment type="caution">
    <text evidence="2">The sequence shown here is derived from an EMBL/GenBank/DDBJ whole genome shotgun (WGS) entry which is preliminary data.</text>
</comment>
<reference evidence="2 3" key="1">
    <citation type="submission" date="2023-01" db="EMBL/GenBank/DDBJ databases">
        <title>Novel species of the genus Asticcacaulis isolated from rivers.</title>
        <authorList>
            <person name="Lu H."/>
        </authorList>
    </citation>
    <scope>NUCLEOTIDE SEQUENCE [LARGE SCALE GENOMIC DNA]</scope>
    <source>
        <strain evidence="2 3">BYS171W</strain>
    </source>
</reference>
<proteinExistence type="predicted"/>
<sequence>MLGTLLSQVSLVLVLTGCLTALILGGLRERLAGAAYLTTFLLQAGLYYLGWTQPGINLGLDGLFSIALVCLCWKSPHPWPLWALGFQLIAVMIPIVRLSDARIQGWAYYSAMTISGYAVLLAIVIGAFVASRMRKGLKSQK</sequence>
<keyword evidence="1" id="KW-0812">Transmembrane</keyword>
<keyword evidence="1" id="KW-0472">Membrane</keyword>